<dbReference type="RefSeq" id="WP_253897364.1">
    <property type="nucleotide sequence ID" value="NZ_CALSBS010000004.1"/>
</dbReference>
<keyword evidence="1" id="KW-1133">Transmembrane helix</keyword>
<sequence>MPPEIKYSLNKKIISRIVLEDNFFIVATIPASLLILLIFSMFIGVPFLSMALGALGVTLIAELLLALAIFVYSHWIKSRTPAQIVLTADAITIDNKTWQWKNIETIKLTPNIFPMNKKYHLAIADNTGQKTTWFLGYGHGTKWVIFSDYQSLCEQVAFYCEGEPGKFQSY</sequence>
<evidence type="ECO:0000313" key="2">
    <source>
        <dbReference type="EMBL" id="CAH6636528.1"/>
    </source>
</evidence>
<evidence type="ECO:0000256" key="1">
    <source>
        <dbReference type="SAM" id="Phobius"/>
    </source>
</evidence>
<protein>
    <submittedName>
        <fullName evidence="2">Uncharacterized protein</fullName>
    </submittedName>
</protein>
<feature type="transmembrane region" description="Helical" evidence="1">
    <location>
        <begin position="21"/>
        <end position="45"/>
    </location>
</feature>
<feature type="transmembrane region" description="Helical" evidence="1">
    <location>
        <begin position="51"/>
        <end position="72"/>
    </location>
</feature>
<dbReference type="Proteomes" id="UP001152651">
    <property type="component" value="Unassembled WGS sequence"/>
</dbReference>
<name>A0ABM9F6X0_9ENTR</name>
<organism evidence="2 3">
    <name type="scientific">Pseudocitrobacter vendiensis</name>
    <dbReference type="NCBI Taxonomy" id="2488306"/>
    <lineage>
        <taxon>Bacteria</taxon>
        <taxon>Pseudomonadati</taxon>
        <taxon>Pseudomonadota</taxon>
        <taxon>Gammaproteobacteria</taxon>
        <taxon>Enterobacterales</taxon>
        <taxon>Enterobacteriaceae</taxon>
        <taxon>Pseudocitrobacter</taxon>
    </lineage>
</organism>
<keyword evidence="3" id="KW-1185">Reference proteome</keyword>
<reference evidence="2" key="1">
    <citation type="submission" date="2022-05" db="EMBL/GenBank/DDBJ databases">
        <authorList>
            <person name="Blom J."/>
        </authorList>
    </citation>
    <scope>NUCLEOTIDE SEQUENCE</scope>
    <source>
        <strain evidence="2">Type strain: CPO20170097</strain>
    </source>
</reference>
<accession>A0ABM9F6X0</accession>
<keyword evidence="1" id="KW-0472">Membrane</keyword>
<evidence type="ECO:0000313" key="3">
    <source>
        <dbReference type="Proteomes" id="UP001152651"/>
    </source>
</evidence>
<gene>
    <name evidence="2" type="ORF">FBBNIHIM_06825</name>
</gene>
<dbReference type="EMBL" id="CALSBS010000004">
    <property type="protein sequence ID" value="CAH6636528.1"/>
    <property type="molecule type" value="Genomic_DNA"/>
</dbReference>
<proteinExistence type="predicted"/>
<comment type="caution">
    <text evidence="2">The sequence shown here is derived from an EMBL/GenBank/DDBJ whole genome shotgun (WGS) entry which is preliminary data.</text>
</comment>
<keyword evidence="1" id="KW-0812">Transmembrane</keyword>